<dbReference type="AlphaFoldDB" id="A0A6A5BQ62"/>
<keyword evidence="2" id="KW-1185">Reference proteome</keyword>
<comment type="caution">
    <text evidence="1">The sequence shown here is derived from an EMBL/GenBank/DDBJ whole genome shotgun (WGS) entry which is preliminary data.</text>
</comment>
<dbReference type="GeneID" id="68112777"/>
<dbReference type="EMBL" id="VFQX01000044">
    <property type="protein sequence ID" value="KAF0975565.1"/>
    <property type="molecule type" value="Genomic_DNA"/>
</dbReference>
<evidence type="ECO:0000313" key="2">
    <source>
        <dbReference type="Proteomes" id="UP000444721"/>
    </source>
</evidence>
<dbReference type="RefSeq" id="XP_044560278.1">
    <property type="nucleotide sequence ID" value="XM_044709096.1"/>
</dbReference>
<evidence type="ECO:0000313" key="1">
    <source>
        <dbReference type="EMBL" id="KAF0975565.1"/>
    </source>
</evidence>
<accession>A0A6A5BQ62</accession>
<dbReference type="VEuPathDB" id="AmoebaDB:NF0131810"/>
<name>A0A6A5BQ62_NAEFO</name>
<proteinExistence type="predicted"/>
<protein>
    <submittedName>
        <fullName evidence="1">Uncharacterized protein</fullName>
    </submittedName>
</protein>
<reference evidence="1 2" key="1">
    <citation type="journal article" date="2019" name="Sci. Rep.">
        <title>Nanopore sequencing improves the draft genome of the human pathogenic amoeba Naegleria fowleri.</title>
        <authorList>
            <person name="Liechti N."/>
            <person name="Schurch N."/>
            <person name="Bruggmann R."/>
            <person name="Wittwer M."/>
        </authorList>
    </citation>
    <scope>NUCLEOTIDE SEQUENCE [LARGE SCALE GENOMIC DNA]</scope>
    <source>
        <strain evidence="1 2">ATCC 30894</strain>
    </source>
</reference>
<gene>
    <name evidence="1" type="ORF">FDP41_005559</name>
</gene>
<dbReference type="VEuPathDB" id="AmoebaDB:NfTy_067180"/>
<dbReference type="VEuPathDB" id="AmoebaDB:FDP41_005559"/>
<sequence>MHPVVRSLEILYSMKKEIFEILQTIEMDFDIIILTLASHTVIHFPLSIFYLGPLWCMSTFMLEDLVGSIISSVQGGKNNMDHKALQNVSLHQVISMKRVRSFTFQFKKGDFFHAPEFGHGLVISKKDSLYHVKILDSNEVKMLDEMPKDAIPCFQVCGKFKQVYRNDLFLI</sequence>
<dbReference type="Proteomes" id="UP000444721">
    <property type="component" value="Unassembled WGS sequence"/>
</dbReference>
<organism evidence="1 2">
    <name type="scientific">Naegleria fowleri</name>
    <name type="common">Brain eating amoeba</name>
    <dbReference type="NCBI Taxonomy" id="5763"/>
    <lineage>
        <taxon>Eukaryota</taxon>
        <taxon>Discoba</taxon>
        <taxon>Heterolobosea</taxon>
        <taxon>Tetramitia</taxon>
        <taxon>Eutetramitia</taxon>
        <taxon>Vahlkampfiidae</taxon>
        <taxon>Naegleria</taxon>
    </lineage>
</organism>